<protein>
    <submittedName>
        <fullName evidence="2">Uncharacterized protein</fullName>
    </submittedName>
</protein>
<name>A0AAD6HVY3_9EURO</name>
<proteinExistence type="predicted"/>
<dbReference type="AlphaFoldDB" id="A0AAD6HVY3"/>
<evidence type="ECO:0000256" key="1">
    <source>
        <dbReference type="SAM" id="MobiDB-lite"/>
    </source>
</evidence>
<keyword evidence="3" id="KW-1185">Reference proteome</keyword>
<organism evidence="2 3">
    <name type="scientific">Penicillium malachiteum</name>
    <dbReference type="NCBI Taxonomy" id="1324776"/>
    <lineage>
        <taxon>Eukaryota</taxon>
        <taxon>Fungi</taxon>
        <taxon>Dikarya</taxon>
        <taxon>Ascomycota</taxon>
        <taxon>Pezizomycotina</taxon>
        <taxon>Eurotiomycetes</taxon>
        <taxon>Eurotiomycetidae</taxon>
        <taxon>Eurotiales</taxon>
        <taxon>Aspergillaceae</taxon>
        <taxon>Penicillium</taxon>
    </lineage>
</organism>
<reference evidence="2" key="1">
    <citation type="journal article" date="2023" name="IMA Fungus">
        <title>Comparative genomic study of the Penicillium genus elucidates a diverse pangenome and 15 lateral gene transfer events.</title>
        <authorList>
            <person name="Petersen C."/>
            <person name="Sorensen T."/>
            <person name="Nielsen M.R."/>
            <person name="Sondergaard T.E."/>
            <person name="Sorensen J.L."/>
            <person name="Fitzpatrick D.A."/>
            <person name="Frisvad J.C."/>
            <person name="Nielsen K.L."/>
        </authorList>
    </citation>
    <scope>NUCLEOTIDE SEQUENCE</scope>
    <source>
        <strain evidence="2">IBT 17514</strain>
    </source>
</reference>
<feature type="compositionally biased region" description="Polar residues" evidence="1">
    <location>
        <begin position="143"/>
        <end position="153"/>
    </location>
</feature>
<accession>A0AAD6HVY3</accession>
<feature type="region of interest" description="Disordered" evidence="1">
    <location>
        <begin position="87"/>
        <end position="118"/>
    </location>
</feature>
<reference evidence="2" key="2">
    <citation type="submission" date="2023-01" db="EMBL/GenBank/DDBJ databases">
        <authorList>
            <person name="Petersen C."/>
        </authorList>
    </citation>
    <scope>NUCLEOTIDE SEQUENCE</scope>
    <source>
        <strain evidence="2">IBT 17514</strain>
    </source>
</reference>
<feature type="region of interest" description="Disordered" evidence="1">
    <location>
        <begin position="137"/>
        <end position="158"/>
    </location>
</feature>
<evidence type="ECO:0000313" key="2">
    <source>
        <dbReference type="EMBL" id="KAJ5740378.1"/>
    </source>
</evidence>
<comment type="caution">
    <text evidence="2">The sequence shown here is derived from an EMBL/GenBank/DDBJ whole genome shotgun (WGS) entry which is preliminary data.</text>
</comment>
<dbReference type="EMBL" id="JAQJAN010000001">
    <property type="protein sequence ID" value="KAJ5740378.1"/>
    <property type="molecule type" value="Genomic_DNA"/>
</dbReference>
<evidence type="ECO:0000313" key="3">
    <source>
        <dbReference type="Proteomes" id="UP001215712"/>
    </source>
</evidence>
<sequence length="269" mass="30023">MDLSTLDGPPLLDQKSAQHVTSTPILVDYSSLDGPRISDWMTFTPDPTLPRIHQERPTPQSEAHYYILSKPLPPRPASADPQIPRELRRKPVPPLDTTRSSSVEVVPENTGNLKRAPARRGRISPKEELILVEEYPNEDSVRPTGSNWHTLTAPSPRRSHTDPIMWLEEEGLWEVPCRWPSRTSLPTPRSPSRSSMSTAFSAIPDGWFHQHGLPVTSDTVRVHIDSALGEAPPSYDSHAFSSAYFMRRQDGPLPEWSPVSPLSPNVSAI</sequence>
<gene>
    <name evidence="2" type="ORF">N7493_000250</name>
</gene>
<dbReference type="Proteomes" id="UP001215712">
    <property type="component" value="Unassembled WGS sequence"/>
</dbReference>